<dbReference type="GO" id="GO:0003723">
    <property type="term" value="F:RNA binding"/>
    <property type="evidence" value="ECO:0007669"/>
    <property type="project" value="UniProtKB-KW"/>
</dbReference>
<evidence type="ECO:0000256" key="7">
    <source>
        <dbReference type="ARBA" id="ARBA00022840"/>
    </source>
</evidence>
<evidence type="ECO:0000256" key="2">
    <source>
        <dbReference type="ARBA" id="ARBA00008016"/>
    </source>
</evidence>
<dbReference type="InterPro" id="IPR018078">
    <property type="entry name" value="DNA-binding_RecF_CS"/>
</dbReference>
<feature type="domain" description="RecF/RecN/SMC N-terminal" evidence="11">
    <location>
        <begin position="325"/>
        <end position="686"/>
    </location>
</feature>
<dbReference type="Gene3D" id="1.20.1050.90">
    <property type="entry name" value="RecF/RecN/SMC, N-terminal domain"/>
    <property type="match status" value="1"/>
</dbReference>
<evidence type="ECO:0000256" key="3">
    <source>
        <dbReference type="ARBA" id="ARBA00020170"/>
    </source>
</evidence>
<dbReference type="SUPFAM" id="SSF55174">
    <property type="entry name" value="Alpha-L RNA-binding motif"/>
    <property type="match status" value="1"/>
</dbReference>
<dbReference type="InterPro" id="IPR042174">
    <property type="entry name" value="RecF_2"/>
</dbReference>
<dbReference type="GO" id="GO:0003697">
    <property type="term" value="F:single-stranded DNA binding"/>
    <property type="evidence" value="ECO:0007669"/>
    <property type="project" value="InterPro"/>
</dbReference>
<feature type="domain" description="Chromosomal replication initiator protein DnaA ATPAse" evidence="10">
    <location>
        <begin position="70"/>
        <end position="113"/>
    </location>
</feature>
<reference evidence="13" key="1">
    <citation type="submission" date="2014-01" db="EMBL/GenBank/DDBJ databases">
        <authorList>
            <person name="Aslett M."/>
        </authorList>
    </citation>
    <scope>NUCLEOTIDE SEQUENCE</scope>
</reference>
<organism evidence="13 14">
    <name type="scientific">Trichuris trichiura</name>
    <name type="common">Whipworm</name>
    <name type="synonym">Trichocephalus trichiurus</name>
    <dbReference type="NCBI Taxonomy" id="36087"/>
    <lineage>
        <taxon>Eukaryota</taxon>
        <taxon>Metazoa</taxon>
        <taxon>Ecdysozoa</taxon>
        <taxon>Nematoda</taxon>
        <taxon>Enoplea</taxon>
        <taxon>Dorylaimia</taxon>
        <taxon>Trichinellida</taxon>
        <taxon>Trichuridae</taxon>
        <taxon>Trichuris</taxon>
    </lineage>
</organism>
<keyword evidence="5" id="KW-0235">DNA replication</keyword>
<evidence type="ECO:0000259" key="10">
    <source>
        <dbReference type="Pfam" id="PF00308"/>
    </source>
</evidence>
<evidence type="ECO:0000256" key="9">
    <source>
        <dbReference type="PROSITE-ProRule" id="PRU00182"/>
    </source>
</evidence>
<dbReference type="NCBIfam" id="TIGR00611">
    <property type="entry name" value="recf"/>
    <property type="match status" value="1"/>
</dbReference>
<keyword evidence="7" id="KW-0067">ATP-binding</keyword>
<dbReference type="SUPFAM" id="SSF55979">
    <property type="entry name" value="DNA clamp"/>
    <property type="match status" value="2"/>
</dbReference>
<dbReference type="CDD" id="cd00140">
    <property type="entry name" value="beta_clamp"/>
    <property type="match status" value="1"/>
</dbReference>
<dbReference type="Gene3D" id="3.10.290.10">
    <property type="entry name" value="RNA-binding S4 domain"/>
    <property type="match status" value="1"/>
</dbReference>
<dbReference type="CDD" id="cd00165">
    <property type="entry name" value="S4"/>
    <property type="match status" value="1"/>
</dbReference>
<dbReference type="Pfam" id="PF02463">
    <property type="entry name" value="SMC_N"/>
    <property type="match status" value="1"/>
</dbReference>
<evidence type="ECO:0000256" key="4">
    <source>
        <dbReference type="ARBA" id="ARBA00022490"/>
    </source>
</evidence>
<dbReference type="FunFam" id="1.20.1050.90:FF:000002">
    <property type="entry name" value="DNA replication and repair protein RecF"/>
    <property type="match status" value="1"/>
</dbReference>
<keyword evidence="4" id="KW-0963">Cytoplasm</keyword>
<dbReference type="EMBL" id="HG806537">
    <property type="protein sequence ID" value="CDW59243.1"/>
    <property type="molecule type" value="Genomic_DNA"/>
</dbReference>
<keyword evidence="6" id="KW-0547">Nucleotide-binding</keyword>
<dbReference type="NCBIfam" id="TIGR02988">
    <property type="entry name" value="YaaA_near_RecF"/>
    <property type="match status" value="1"/>
</dbReference>
<dbReference type="GO" id="GO:0006302">
    <property type="term" value="P:double-strand break repair"/>
    <property type="evidence" value="ECO:0007669"/>
    <property type="project" value="TreeGrafter"/>
</dbReference>
<dbReference type="Pfam" id="PF00308">
    <property type="entry name" value="Bac_DnaA"/>
    <property type="match status" value="1"/>
</dbReference>
<dbReference type="GO" id="GO:0005737">
    <property type="term" value="C:cytoplasm"/>
    <property type="evidence" value="ECO:0007669"/>
    <property type="project" value="UniProtKB-SubCell"/>
</dbReference>
<dbReference type="InterPro" id="IPR014330">
    <property type="entry name" value="RNA-bd_S4-rel_YaaA"/>
</dbReference>
<accession>A0A077ZI42</accession>
<evidence type="ECO:0000259" key="12">
    <source>
        <dbReference type="Pfam" id="PF02767"/>
    </source>
</evidence>
<dbReference type="InterPro" id="IPR036986">
    <property type="entry name" value="S4_RNA-bd_sf"/>
</dbReference>
<protein>
    <recommendedName>
        <fullName evidence="3">DNA replication and repair protein RecF</fullName>
    </recommendedName>
</protein>
<dbReference type="PROSITE" id="PS00617">
    <property type="entry name" value="RECF_1"/>
    <property type="match status" value="1"/>
</dbReference>
<evidence type="ECO:0000256" key="8">
    <source>
        <dbReference type="ARBA" id="ARBA00023125"/>
    </source>
</evidence>
<comment type="subcellular location">
    <subcellularLocation>
        <location evidence="1">Cytoplasm</location>
    </subcellularLocation>
</comment>
<evidence type="ECO:0000256" key="1">
    <source>
        <dbReference type="ARBA" id="ARBA00004496"/>
    </source>
</evidence>
<dbReference type="PANTHER" id="PTHR32182">
    <property type="entry name" value="DNA REPLICATION AND REPAIR PROTEIN RECF"/>
    <property type="match status" value="1"/>
</dbReference>
<dbReference type="InterPro" id="IPR022637">
    <property type="entry name" value="DNA_polIII_beta_cen"/>
</dbReference>
<dbReference type="Pfam" id="PF13275">
    <property type="entry name" value="S4_2"/>
    <property type="match status" value="1"/>
</dbReference>
<keyword evidence="14" id="KW-1185">Reference proteome</keyword>
<dbReference type="Proteomes" id="UP000030665">
    <property type="component" value="Unassembled WGS sequence"/>
</dbReference>
<keyword evidence="9" id="KW-0694">RNA-binding</keyword>
<dbReference type="CDD" id="cd03242">
    <property type="entry name" value="ABC_RecF"/>
    <property type="match status" value="1"/>
</dbReference>
<dbReference type="Gene3D" id="3.10.150.10">
    <property type="entry name" value="DNA Polymerase III, subunit A, domain 2"/>
    <property type="match status" value="2"/>
</dbReference>
<proteinExistence type="inferred from homology"/>
<dbReference type="PROSITE" id="PS00618">
    <property type="entry name" value="RECF_2"/>
    <property type="match status" value="1"/>
</dbReference>
<dbReference type="InterPro" id="IPR046938">
    <property type="entry name" value="DNA_clamp_sf"/>
</dbReference>
<dbReference type="GO" id="GO:0006260">
    <property type="term" value="P:DNA replication"/>
    <property type="evidence" value="ECO:0007669"/>
    <property type="project" value="UniProtKB-KW"/>
</dbReference>
<dbReference type="SUPFAM" id="SSF52540">
    <property type="entry name" value="P-loop containing nucleoside triphosphate hydrolases"/>
    <property type="match status" value="1"/>
</dbReference>
<comment type="similarity">
    <text evidence="2">Belongs to the RecF family.</text>
</comment>
<dbReference type="OrthoDB" id="448575at2759"/>
<dbReference type="Gene3D" id="3.40.50.300">
    <property type="entry name" value="P-loop containing nucleotide triphosphate hydrolases"/>
    <property type="match status" value="1"/>
</dbReference>
<dbReference type="GO" id="GO:0008408">
    <property type="term" value="F:3'-5' exonuclease activity"/>
    <property type="evidence" value="ECO:0007669"/>
    <property type="project" value="InterPro"/>
</dbReference>
<sequence>MTSILPVMMHGDLHKRYWEKHLAAKIVEIGFKVTGDEIMPLFVTPDEAPPVSIVEKEEPPKMETTKRAMLNPKYTFDTFVIGKGNQMAHAAALVVAEEPGSIYNPLFFYGGVGEIIRRLPEATFTLEVQENHQVLITSGAAHFTVNGLDADNYPHLPVVEEQNQLKLPVHMLTKLIGVHFTMSNGQLLAVATDSHRLSQRIVPVENANTDFDIVIPAIADNSVILYGNSPEIGKVEEELVYEKVSGDPLEISFNPDYMKDALRAFGDMKTEFMTLGQLLKEINLISSGGQAKWFLAEETVFVDGELENRRGRKLYPGMMIEIPELNKLELRNYRNYQELVLEFPNRLNIFLGENAQGKTNLLESIYVLALTRSHRTSSEQELIGWEDDFSQIKGRIQRGTSELELELLLTKKGRKSKVNHIEQKKLSSYIGQLNVILFAPEDLSLVKGSPQMRRRFIDMELGQINPVYLYDLAQYQKTLKQRNLYLKQLSEKKQTDEIYLDILTEQLVDFGSKVLANRLRFVKKLEYWSNDLHGKITNQKETLAIEYDASLPLESEDVEKIRYVFLNELQKNRKREIFKGNTFLGPHRDDLIFKVNQQNVQTYGSQGQQRTTALSVKLAEIDLMKEETGEYPILLLDDVMSELDDNRQIHLLETIENKVQTFLTTTTLNHVKGKMTVHPDIFYVHQGQIERKEM</sequence>
<dbReference type="HAMAP" id="MF_00365">
    <property type="entry name" value="RecF"/>
    <property type="match status" value="1"/>
</dbReference>
<evidence type="ECO:0000313" key="13">
    <source>
        <dbReference type="EMBL" id="CDW59243.1"/>
    </source>
</evidence>
<dbReference type="GO" id="GO:0003887">
    <property type="term" value="F:DNA-directed DNA polymerase activity"/>
    <property type="evidence" value="ECO:0007669"/>
    <property type="project" value="InterPro"/>
</dbReference>
<dbReference type="AlphaFoldDB" id="A0A077ZI42"/>
<dbReference type="SMART" id="SM00480">
    <property type="entry name" value="POL3Bc"/>
    <property type="match status" value="1"/>
</dbReference>
<evidence type="ECO:0000313" key="14">
    <source>
        <dbReference type="Proteomes" id="UP000030665"/>
    </source>
</evidence>
<dbReference type="GO" id="GO:0000731">
    <property type="term" value="P:DNA synthesis involved in DNA repair"/>
    <property type="evidence" value="ECO:0007669"/>
    <property type="project" value="TreeGrafter"/>
</dbReference>
<name>A0A077ZI42_TRITR</name>
<dbReference type="Pfam" id="PF02767">
    <property type="entry name" value="DNA_pol3_beta_2"/>
    <property type="match status" value="1"/>
</dbReference>
<dbReference type="InterPro" id="IPR013317">
    <property type="entry name" value="DnaA_dom"/>
</dbReference>
<evidence type="ECO:0000256" key="5">
    <source>
        <dbReference type="ARBA" id="ARBA00022705"/>
    </source>
</evidence>
<reference evidence="13" key="2">
    <citation type="submission" date="2014-03" db="EMBL/GenBank/DDBJ databases">
        <title>The whipworm genome and dual-species transcriptomics of an intimate host-pathogen interaction.</title>
        <authorList>
            <person name="Foth B.J."/>
            <person name="Tsai I.J."/>
            <person name="Reid A.J."/>
            <person name="Bancroft A.J."/>
            <person name="Nichol S."/>
            <person name="Tracey A."/>
            <person name="Holroyd N."/>
            <person name="Cotton J.A."/>
            <person name="Stanley E.J."/>
            <person name="Zarowiecki M."/>
            <person name="Liu J.Z."/>
            <person name="Huckvale T."/>
            <person name="Cooper P.J."/>
            <person name="Grencis R.K."/>
            <person name="Berriman M."/>
        </authorList>
    </citation>
    <scope>NUCLEOTIDE SEQUENCE [LARGE SCALE GENOMIC DNA]</scope>
</reference>
<dbReference type="GO" id="GO:0005524">
    <property type="term" value="F:ATP binding"/>
    <property type="evidence" value="ECO:0007669"/>
    <property type="project" value="UniProtKB-KW"/>
</dbReference>
<dbReference type="PANTHER" id="PTHR32182:SF0">
    <property type="entry name" value="DNA REPLICATION AND REPAIR PROTEIN RECF"/>
    <property type="match status" value="1"/>
</dbReference>
<evidence type="ECO:0000259" key="11">
    <source>
        <dbReference type="Pfam" id="PF02463"/>
    </source>
</evidence>
<evidence type="ECO:0000256" key="6">
    <source>
        <dbReference type="ARBA" id="ARBA00022741"/>
    </source>
</evidence>
<dbReference type="PROSITE" id="PS50889">
    <property type="entry name" value="S4"/>
    <property type="match status" value="1"/>
</dbReference>
<keyword evidence="8" id="KW-0238">DNA-binding</keyword>
<dbReference type="GO" id="GO:0009360">
    <property type="term" value="C:DNA polymerase III complex"/>
    <property type="evidence" value="ECO:0007669"/>
    <property type="project" value="InterPro"/>
</dbReference>
<gene>
    <name evidence="13" type="ORF">TTRE_0000757401</name>
</gene>
<dbReference type="InterPro" id="IPR001001">
    <property type="entry name" value="DNA_polIII_beta"/>
</dbReference>
<dbReference type="InterPro" id="IPR001238">
    <property type="entry name" value="DNA-binding_RecF"/>
</dbReference>
<feature type="domain" description="DNA polymerase III beta sliding clamp central" evidence="12">
    <location>
        <begin position="174"/>
        <end position="217"/>
    </location>
</feature>
<dbReference type="InterPro" id="IPR027417">
    <property type="entry name" value="P-loop_NTPase"/>
</dbReference>
<dbReference type="InterPro" id="IPR003395">
    <property type="entry name" value="RecF/RecN/SMC_N"/>
</dbReference>